<evidence type="ECO:0000256" key="4">
    <source>
        <dbReference type="ARBA" id="ARBA00022737"/>
    </source>
</evidence>
<feature type="compositionally biased region" description="Low complexity" evidence="9">
    <location>
        <begin position="752"/>
        <end position="761"/>
    </location>
</feature>
<dbReference type="SUPFAM" id="SSF46548">
    <property type="entry name" value="alpha-helical ferredoxin"/>
    <property type="match status" value="1"/>
</dbReference>
<feature type="compositionally biased region" description="Low complexity" evidence="9">
    <location>
        <begin position="642"/>
        <end position="661"/>
    </location>
</feature>
<dbReference type="Gene3D" id="3.40.50.11540">
    <property type="entry name" value="NADH-ubiquinone oxidoreductase 51kDa subunit"/>
    <property type="match status" value="1"/>
</dbReference>
<feature type="region of interest" description="Disordered" evidence="9">
    <location>
        <begin position="458"/>
        <end position="629"/>
    </location>
</feature>
<feature type="domain" description="4Fe-4S ferredoxin-type" evidence="10">
    <location>
        <begin position="362"/>
        <end position="391"/>
    </location>
</feature>
<comment type="subunit">
    <text evidence="8">The complex is composed of six subunits: RnfA, RnfB, RnfC, RnfD, RnfE and RnfG.</text>
</comment>
<feature type="compositionally biased region" description="Polar residues" evidence="9">
    <location>
        <begin position="734"/>
        <end position="744"/>
    </location>
</feature>
<feature type="binding site" evidence="8">
    <location>
        <position position="381"/>
    </location>
    <ligand>
        <name>[4Fe-4S] cluster</name>
        <dbReference type="ChEBI" id="CHEBI:49883"/>
        <label>2</label>
    </ligand>
</feature>
<feature type="binding site" evidence="8">
    <location>
        <position position="371"/>
    </location>
    <ligand>
        <name>[4Fe-4S] cluster</name>
        <dbReference type="ChEBI" id="CHEBI:49883"/>
        <label>1</label>
    </ligand>
</feature>
<organism evidence="11 12">
    <name type="scientific">Agarivorans gilvus</name>
    <dbReference type="NCBI Taxonomy" id="680279"/>
    <lineage>
        <taxon>Bacteria</taxon>
        <taxon>Pseudomonadati</taxon>
        <taxon>Pseudomonadota</taxon>
        <taxon>Gammaproteobacteria</taxon>
        <taxon>Alteromonadales</taxon>
        <taxon>Alteromonadaceae</taxon>
        <taxon>Agarivorans</taxon>
    </lineage>
</organism>
<evidence type="ECO:0000256" key="8">
    <source>
        <dbReference type="HAMAP-Rule" id="MF_00461"/>
    </source>
</evidence>
<feature type="compositionally biased region" description="Low complexity" evidence="9">
    <location>
        <begin position="552"/>
        <end position="568"/>
    </location>
</feature>
<feature type="binding site" evidence="8">
    <location>
        <position position="416"/>
    </location>
    <ligand>
        <name>[4Fe-4S] cluster</name>
        <dbReference type="ChEBI" id="CHEBI:49883"/>
        <label>2</label>
    </ligand>
</feature>
<dbReference type="InterPro" id="IPR026902">
    <property type="entry name" value="RnfC_N"/>
</dbReference>
<dbReference type="Gene3D" id="3.30.70.20">
    <property type="match status" value="1"/>
</dbReference>
<keyword evidence="2 8" id="KW-0004">4Fe-4S</keyword>
<reference evidence="12" key="1">
    <citation type="journal article" date="2019" name="Int. J. Syst. Evol. Microbiol.">
        <title>The Global Catalogue of Microorganisms (GCM) 10K type strain sequencing project: providing services to taxonomists for standard genome sequencing and annotation.</title>
        <authorList>
            <consortium name="The Broad Institute Genomics Platform"/>
            <consortium name="The Broad Institute Genome Sequencing Center for Infectious Disease"/>
            <person name="Wu L."/>
            <person name="Ma J."/>
        </authorList>
    </citation>
    <scope>NUCLEOTIDE SEQUENCE [LARGE SCALE GENOMIC DNA]</scope>
    <source>
        <strain evidence="12">CGMCC 1.10131</strain>
    </source>
</reference>
<comment type="cofactor">
    <cofactor evidence="8">
        <name>[4Fe-4S] cluster</name>
        <dbReference type="ChEBI" id="CHEBI:49883"/>
    </cofactor>
    <text evidence="8">Binds 2 [4Fe-4S] clusters per subunit.</text>
</comment>
<sequence>MLAWLDKIKQGFTWSYQGGVHPATHKQNINCGKPKTLAPPRHVVIPVQQHIGSAGKLVVEPGQRVKKGQALTQSQFFQAPPVHASLAGTIVAIEPRVSAHPSALPELSVVIEVDQQQQDCAYLKPLTEQELTPELICQRVHQAGITGMGGAGFPTALKITPNKELDVLIINGAECEPYITADDCLMRNYAEELLRGVSLLQTALQPKLTIIAVEDDKPEALKALREASDETVIVRNIPTKYPSGGEKQLIQILTGKEVGAKQLPIDMGILVHNVGTAYAIHRAVDHGEPLISRIVTLAGERLSQAANYWMSIGTSVADIIDEQAAHASEGPVIMGGSMMGFMLPSTQAPVIKTTNCLILNKPQPTVQESPCIRCGECAQACPMGLLPQQLYWFAKGDELNKAREYKIMDCIECGACAFVCPSNISLVEYYRTAKAKIKSEDQAKQEAELAKQRFDARQARLEKDKAERKAKHQEAALRRQSQAQASSEADKPDPVAAALARVKQAKQAAPAAKQTDSGEWVPDNQEAIAAREARKAQRRAKLAAEDQGPSDEAASSSSNPAVAAAIARAKAKKAQAEQEPSASETKPAGSSNPAVAAAIARAKAKKAQAEQEPSASETKPASSSNPAVAAAIARAKAKKAQAEQAAEASAAQDKAAELAEQTPKRPNSAAVSAAIAKAKAKKAEQEQSADLEPKVKPEDTPKKPKSAAVAAAIAKAKAKKAQAEQATSDEQDASESANSGSTTEAAPKKAKSAAVAAAIAKAKAKKAAEQQRQEKPLDDQ</sequence>
<accession>A0ABQ1HWP0</accession>
<keyword evidence="12" id="KW-1185">Reference proteome</keyword>
<evidence type="ECO:0000256" key="2">
    <source>
        <dbReference type="ARBA" id="ARBA00022485"/>
    </source>
</evidence>
<keyword evidence="1 8" id="KW-0813">Transport</keyword>
<dbReference type="InterPro" id="IPR011538">
    <property type="entry name" value="Nuo51_FMN-bd"/>
</dbReference>
<dbReference type="PROSITE" id="PS00198">
    <property type="entry name" value="4FE4S_FER_1"/>
    <property type="match status" value="1"/>
</dbReference>
<dbReference type="InterPro" id="IPR017896">
    <property type="entry name" value="4Fe4S_Fe-S-bd"/>
</dbReference>
<dbReference type="NCBIfam" id="TIGR01945">
    <property type="entry name" value="rnfC"/>
    <property type="match status" value="1"/>
</dbReference>
<feature type="binding site" evidence="8">
    <location>
        <position position="377"/>
    </location>
    <ligand>
        <name>[4Fe-4S] cluster</name>
        <dbReference type="ChEBI" id="CHEBI:49883"/>
        <label>1</label>
    </ligand>
</feature>
<dbReference type="HAMAP" id="MF_00461">
    <property type="entry name" value="RsxC_RnfC"/>
    <property type="match status" value="1"/>
</dbReference>
<feature type="region of interest" description="Disordered" evidence="9">
    <location>
        <begin position="641"/>
        <end position="780"/>
    </location>
</feature>
<dbReference type="InterPro" id="IPR017900">
    <property type="entry name" value="4Fe4S_Fe_S_CS"/>
</dbReference>
<dbReference type="Pfam" id="PF12838">
    <property type="entry name" value="Fer4_7"/>
    <property type="match status" value="1"/>
</dbReference>
<keyword evidence="8" id="KW-1278">Translocase</keyword>
<dbReference type="SUPFAM" id="SSF142019">
    <property type="entry name" value="Nqo1 FMN-binding domain-like"/>
    <property type="match status" value="1"/>
</dbReference>
<dbReference type="PANTHER" id="PTHR43034:SF2">
    <property type="entry name" value="ION-TRANSLOCATING OXIDOREDUCTASE COMPLEX SUBUNIT C"/>
    <property type="match status" value="1"/>
</dbReference>
<dbReference type="Pfam" id="PF01512">
    <property type="entry name" value="Complex1_51K"/>
    <property type="match status" value="1"/>
</dbReference>
<dbReference type="Pfam" id="PF13375">
    <property type="entry name" value="RnfC_N"/>
    <property type="match status" value="1"/>
</dbReference>
<dbReference type="PROSITE" id="PS51379">
    <property type="entry name" value="4FE4S_FER_2"/>
    <property type="match status" value="2"/>
</dbReference>
<keyword evidence="8" id="KW-0472">Membrane</keyword>
<protein>
    <recommendedName>
        <fullName evidence="8">Ion-translocating oxidoreductase complex subunit C</fullName>
        <ecNumber evidence="8">7.-.-.-</ecNumber>
    </recommendedName>
    <alternativeName>
        <fullName evidence="8">Rnf electron transport complex subunit C</fullName>
    </alternativeName>
</protein>
<keyword evidence="7 8" id="KW-0411">Iron-sulfur</keyword>
<feature type="binding site" evidence="8">
    <location>
        <position position="410"/>
    </location>
    <ligand>
        <name>[4Fe-4S] cluster</name>
        <dbReference type="ChEBI" id="CHEBI:49883"/>
        <label>2</label>
    </ligand>
</feature>
<gene>
    <name evidence="8" type="primary">rnfC</name>
    <name evidence="11" type="ORF">GCM10007414_00820</name>
</gene>
<feature type="compositionally biased region" description="Low complexity" evidence="9">
    <location>
        <begin position="706"/>
        <end position="715"/>
    </location>
</feature>
<feature type="compositionally biased region" description="Low complexity" evidence="9">
    <location>
        <begin position="478"/>
        <end position="487"/>
    </location>
</feature>
<feature type="binding site" evidence="8">
    <location>
        <position position="420"/>
    </location>
    <ligand>
        <name>[4Fe-4S] cluster</name>
        <dbReference type="ChEBI" id="CHEBI:49883"/>
        <label>1</label>
    </ligand>
</feature>
<evidence type="ECO:0000256" key="5">
    <source>
        <dbReference type="ARBA" id="ARBA00022982"/>
    </source>
</evidence>
<feature type="binding site" evidence="8">
    <location>
        <position position="374"/>
    </location>
    <ligand>
        <name>[4Fe-4S] cluster</name>
        <dbReference type="ChEBI" id="CHEBI:49883"/>
        <label>1</label>
    </ligand>
</feature>
<feature type="binding site" evidence="8">
    <location>
        <position position="413"/>
    </location>
    <ligand>
        <name>[4Fe-4S] cluster</name>
        <dbReference type="ChEBI" id="CHEBI:49883"/>
        <label>2</label>
    </ligand>
</feature>
<evidence type="ECO:0000256" key="1">
    <source>
        <dbReference type="ARBA" id="ARBA00022448"/>
    </source>
</evidence>
<dbReference type="InterPro" id="IPR037225">
    <property type="entry name" value="Nuo51_FMN-bd_sf"/>
</dbReference>
<dbReference type="PANTHER" id="PTHR43034">
    <property type="entry name" value="ION-TRANSLOCATING OXIDOREDUCTASE COMPLEX SUBUNIT C"/>
    <property type="match status" value="1"/>
</dbReference>
<keyword evidence="4 8" id="KW-0677">Repeat</keyword>
<evidence type="ECO:0000256" key="7">
    <source>
        <dbReference type="ARBA" id="ARBA00023014"/>
    </source>
</evidence>
<comment type="function">
    <text evidence="8">Part of a membrane-bound complex that couples electron transfer with translocation of ions across the membrane.</text>
</comment>
<dbReference type="Proteomes" id="UP000651977">
    <property type="component" value="Unassembled WGS sequence"/>
</dbReference>
<evidence type="ECO:0000256" key="3">
    <source>
        <dbReference type="ARBA" id="ARBA00022723"/>
    </source>
</evidence>
<keyword evidence="5 8" id="KW-0249">Electron transport</keyword>
<comment type="caution">
    <text evidence="11">The sequence shown here is derived from an EMBL/GenBank/DDBJ whole genome shotgun (WGS) entry which is preliminary data.</text>
</comment>
<evidence type="ECO:0000313" key="12">
    <source>
        <dbReference type="Proteomes" id="UP000651977"/>
    </source>
</evidence>
<dbReference type="NCBIfam" id="NF003454">
    <property type="entry name" value="PRK05035.1"/>
    <property type="match status" value="1"/>
</dbReference>
<feature type="compositionally biased region" description="Low complexity" evidence="9">
    <location>
        <begin position="505"/>
        <end position="514"/>
    </location>
</feature>
<proteinExistence type="inferred from homology"/>
<feature type="compositionally biased region" description="Basic and acidic residues" evidence="9">
    <location>
        <begin position="458"/>
        <end position="477"/>
    </location>
</feature>
<name>A0ABQ1HWP0_9ALTE</name>
<feature type="domain" description="4Fe-4S ferredoxin-type" evidence="10">
    <location>
        <begin position="401"/>
        <end position="430"/>
    </location>
</feature>
<keyword evidence="8" id="KW-1003">Cell membrane</keyword>
<feature type="compositionally biased region" description="Basic and acidic residues" evidence="9">
    <location>
        <begin position="681"/>
        <end position="702"/>
    </location>
</feature>
<evidence type="ECO:0000313" key="11">
    <source>
        <dbReference type="EMBL" id="GGA92027.1"/>
    </source>
</evidence>
<feature type="compositionally biased region" description="Polar residues" evidence="9">
    <location>
        <begin position="611"/>
        <end position="620"/>
    </location>
</feature>
<evidence type="ECO:0000256" key="6">
    <source>
        <dbReference type="ARBA" id="ARBA00023004"/>
    </source>
</evidence>
<dbReference type="EC" id="7.-.-.-" evidence="8"/>
<dbReference type="EMBL" id="BMDY01000001">
    <property type="protein sequence ID" value="GGA92027.1"/>
    <property type="molecule type" value="Genomic_DNA"/>
</dbReference>
<evidence type="ECO:0000259" key="10">
    <source>
        <dbReference type="PROSITE" id="PS51379"/>
    </source>
</evidence>
<feature type="compositionally biased region" description="Basic and acidic residues" evidence="9">
    <location>
        <begin position="766"/>
        <end position="780"/>
    </location>
</feature>
<comment type="subcellular location">
    <subcellularLocation>
        <location evidence="8">Cell inner membrane</location>
        <topology evidence="8">Peripheral membrane protein</topology>
    </subcellularLocation>
</comment>
<dbReference type="RefSeq" id="WP_055731701.1">
    <property type="nucleotide sequence ID" value="NZ_BMDY01000001.1"/>
</dbReference>
<comment type="similarity">
    <text evidence="8">Belongs to the 4Fe4S bacterial-type ferredoxin family. RnfC subfamily.</text>
</comment>
<keyword evidence="6 8" id="KW-0408">Iron</keyword>
<keyword evidence="3 8" id="KW-0479">Metal-binding</keyword>
<dbReference type="InterPro" id="IPR010208">
    <property type="entry name" value="Ion_transpt_RnfC/RsxC"/>
</dbReference>
<evidence type="ECO:0000256" key="9">
    <source>
        <dbReference type="SAM" id="MobiDB-lite"/>
    </source>
</evidence>
<keyword evidence="8" id="KW-0997">Cell inner membrane</keyword>